<keyword evidence="3" id="KW-0813">Transport</keyword>
<feature type="transmembrane region" description="Helical" evidence="11">
    <location>
        <begin position="57"/>
        <end position="75"/>
    </location>
</feature>
<dbReference type="Pfam" id="PF00999">
    <property type="entry name" value="Na_H_Exchanger"/>
    <property type="match status" value="1"/>
</dbReference>
<feature type="transmembrane region" description="Helical" evidence="11">
    <location>
        <begin position="296"/>
        <end position="314"/>
    </location>
</feature>
<comment type="subcellular location">
    <subcellularLocation>
        <location evidence="1">Membrane</location>
        <topology evidence="1">Multi-pass membrane protein</topology>
    </subcellularLocation>
</comment>
<dbReference type="Gene3D" id="1.20.1530.20">
    <property type="match status" value="1"/>
</dbReference>
<evidence type="ECO:0000313" key="13">
    <source>
        <dbReference type="EMBL" id="MDQ2105386.1"/>
    </source>
</evidence>
<keyword evidence="8 11" id="KW-1133">Transmembrane helix</keyword>
<dbReference type="InterPro" id="IPR003148">
    <property type="entry name" value="RCK_N"/>
</dbReference>
<dbReference type="PANTHER" id="PTHR46157">
    <property type="entry name" value="K(+) EFFLUX ANTIPORTER 3, CHLOROPLASTIC"/>
    <property type="match status" value="1"/>
</dbReference>
<dbReference type="Proteomes" id="UP001227317">
    <property type="component" value="Unassembled WGS sequence"/>
</dbReference>
<keyword evidence="5" id="KW-0633">Potassium transport</keyword>
<evidence type="ECO:0000313" key="14">
    <source>
        <dbReference type="Proteomes" id="UP001227317"/>
    </source>
</evidence>
<evidence type="ECO:0000256" key="9">
    <source>
        <dbReference type="ARBA" id="ARBA00023065"/>
    </source>
</evidence>
<feature type="domain" description="RCK N-terminal" evidence="12">
    <location>
        <begin position="402"/>
        <end position="519"/>
    </location>
</feature>
<dbReference type="SUPFAM" id="SSF51735">
    <property type="entry name" value="NAD(P)-binding Rossmann-fold domains"/>
    <property type="match status" value="1"/>
</dbReference>
<evidence type="ECO:0000256" key="5">
    <source>
        <dbReference type="ARBA" id="ARBA00022538"/>
    </source>
</evidence>
<evidence type="ECO:0000256" key="1">
    <source>
        <dbReference type="ARBA" id="ARBA00004141"/>
    </source>
</evidence>
<dbReference type="Gene3D" id="3.40.50.720">
    <property type="entry name" value="NAD(P)-binding Rossmann-like Domain"/>
    <property type="match status" value="1"/>
</dbReference>
<proteinExistence type="inferred from homology"/>
<dbReference type="Pfam" id="PF02254">
    <property type="entry name" value="TrkA_N"/>
    <property type="match status" value="1"/>
</dbReference>
<dbReference type="PANTHER" id="PTHR46157:SF4">
    <property type="entry name" value="K(+) EFFLUX ANTIPORTER 3, CHLOROPLASTIC"/>
    <property type="match status" value="1"/>
</dbReference>
<keyword evidence="4" id="KW-0050">Antiport</keyword>
<accession>A0ABU0WMH9</accession>
<dbReference type="NCBIfam" id="TIGR00932">
    <property type="entry name" value="2a37"/>
    <property type="match status" value="1"/>
</dbReference>
<dbReference type="InterPro" id="IPR006153">
    <property type="entry name" value="Cation/H_exchanger_TM"/>
</dbReference>
<feature type="transmembrane region" description="Helical" evidence="11">
    <location>
        <begin position="115"/>
        <end position="136"/>
    </location>
</feature>
<feature type="transmembrane region" description="Helical" evidence="11">
    <location>
        <begin position="358"/>
        <end position="378"/>
    </location>
</feature>
<evidence type="ECO:0000256" key="7">
    <source>
        <dbReference type="ARBA" id="ARBA00022958"/>
    </source>
</evidence>
<reference evidence="13 14" key="1">
    <citation type="submission" date="2023-06" db="EMBL/GenBank/DDBJ databases">
        <title>Azospirillum isscasensis sp.nov, a bacterium isolated from rhizosphere soil of rice.</title>
        <authorList>
            <person name="Wang H."/>
        </authorList>
    </citation>
    <scope>NUCLEOTIDE SEQUENCE [LARGE SCALE GENOMIC DNA]</scope>
    <source>
        <strain evidence="13 14">C340-1</strain>
    </source>
</reference>
<evidence type="ECO:0000256" key="10">
    <source>
        <dbReference type="ARBA" id="ARBA00023136"/>
    </source>
</evidence>
<keyword evidence="9" id="KW-0406">Ion transport</keyword>
<feature type="transmembrane region" description="Helical" evidence="11">
    <location>
        <begin position="12"/>
        <end position="37"/>
    </location>
</feature>
<dbReference type="InterPro" id="IPR004771">
    <property type="entry name" value="K/H_exchanger"/>
</dbReference>
<dbReference type="RefSeq" id="WP_306709887.1">
    <property type="nucleotide sequence ID" value="NZ_JAUJFI010000139.1"/>
</dbReference>
<evidence type="ECO:0000256" key="8">
    <source>
        <dbReference type="ARBA" id="ARBA00022989"/>
    </source>
</evidence>
<feature type="transmembrane region" description="Helical" evidence="11">
    <location>
        <begin position="270"/>
        <end position="290"/>
    </location>
</feature>
<keyword evidence="7" id="KW-0630">Potassium</keyword>
<gene>
    <name evidence="13" type="ORF">QSG27_21995</name>
</gene>
<comment type="similarity">
    <text evidence="2">Belongs to the monovalent cation:proton antiporter 2 (CPA2) transporter (TC 2.A.37) family.</text>
</comment>
<feature type="transmembrane region" description="Helical" evidence="11">
    <location>
        <begin position="148"/>
        <end position="171"/>
    </location>
</feature>
<evidence type="ECO:0000256" key="4">
    <source>
        <dbReference type="ARBA" id="ARBA00022449"/>
    </source>
</evidence>
<protein>
    <submittedName>
        <fullName evidence="13">Monovalent cation:proton antiporter-2 (CPA2) family protein</fullName>
    </submittedName>
</protein>
<dbReference type="EMBL" id="JAUJFI010000139">
    <property type="protein sequence ID" value="MDQ2105386.1"/>
    <property type="molecule type" value="Genomic_DNA"/>
</dbReference>
<dbReference type="PROSITE" id="PS51201">
    <property type="entry name" value="RCK_N"/>
    <property type="match status" value="1"/>
</dbReference>
<feature type="transmembrane region" description="Helical" evidence="11">
    <location>
        <begin position="218"/>
        <end position="235"/>
    </location>
</feature>
<feature type="transmembrane region" description="Helical" evidence="11">
    <location>
        <begin position="87"/>
        <end position="109"/>
    </location>
</feature>
<dbReference type="InterPro" id="IPR038770">
    <property type="entry name" value="Na+/solute_symporter_sf"/>
</dbReference>
<evidence type="ECO:0000256" key="11">
    <source>
        <dbReference type="SAM" id="Phobius"/>
    </source>
</evidence>
<evidence type="ECO:0000256" key="3">
    <source>
        <dbReference type="ARBA" id="ARBA00022448"/>
    </source>
</evidence>
<sequence>MHDPKLLFDVLFLLLAAVVIVPLFQALRIPAVLGYLVGGALLGPHTPGPVVDMELPQVLSEFGVVFLLFAIGLELPLSRLQAMRRYIFGLGLMQVVLTSAAIAAVAYALGEDTAAALVIGGMLAFSSTATVLKLLVERGETVARFGRVSVAVLIFQDLAVVPLLTLLPLLAGGSTSIPWALALAGAKAVAAIGGIMLLGRFVVRPVYHFVASAKSPEVFTATNLLVVLAVAWLTAEAGMSMALGAFLAGMLMADTAYRHQVEADIEPFRGLLLGLFFMTVGMTLDLPAMLRRADDILLVTVALLIGKSVLLFLLCRLSGLGLATSLRIGLLLSQGGEFAFVLIGKATKLSVLDGDTGLLLSSCVALSMAVTPLIGAIAQRLAQGVEARHGAEAFGVETSDITGHVLIAGYGRVGRAVARLLRTHDIPYVALDLDPQRVAAARAEGLPVYYGDSSQIGVLRAAGIGRARAAVITVNHPDMAERAVETIRRAAPRMPIAARAHDLGRGTRLKAAGATAVVPETLEASLQLASLVLRNAGVDAETIDQSLKSVRDRGYDALREPAEKDGGQPHAA</sequence>
<name>A0ABU0WMH9_9PROT</name>
<dbReference type="InterPro" id="IPR036291">
    <property type="entry name" value="NAD(P)-bd_dom_sf"/>
</dbReference>
<evidence type="ECO:0000256" key="6">
    <source>
        <dbReference type="ARBA" id="ARBA00022692"/>
    </source>
</evidence>
<evidence type="ECO:0000256" key="2">
    <source>
        <dbReference type="ARBA" id="ARBA00005551"/>
    </source>
</evidence>
<organism evidence="13 14">
    <name type="scientific">Azospirillum isscasi</name>
    <dbReference type="NCBI Taxonomy" id="3053926"/>
    <lineage>
        <taxon>Bacteria</taxon>
        <taxon>Pseudomonadati</taxon>
        <taxon>Pseudomonadota</taxon>
        <taxon>Alphaproteobacteria</taxon>
        <taxon>Rhodospirillales</taxon>
        <taxon>Azospirillaceae</taxon>
        <taxon>Azospirillum</taxon>
    </lineage>
</organism>
<feature type="transmembrane region" description="Helical" evidence="11">
    <location>
        <begin position="177"/>
        <end position="198"/>
    </location>
</feature>
<evidence type="ECO:0000259" key="12">
    <source>
        <dbReference type="PROSITE" id="PS51201"/>
    </source>
</evidence>
<keyword evidence="10 11" id="KW-0472">Membrane</keyword>
<comment type="caution">
    <text evidence="13">The sequence shown here is derived from an EMBL/GenBank/DDBJ whole genome shotgun (WGS) entry which is preliminary data.</text>
</comment>
<keyword evidence="6 11" id="KW-0812">Transmembrane</keyword>
<keyword evidence="14" id="KW-1185">Reference proteome</keyword>